<feature type="region of interest" description="Disordered" evidence="1">
    <location>
        <begin position="1"/>
        <end position="35"/>
    </location>
</feature>
<accession>A0ABD0L129</accession>
<dbReference type="Proteomes" id="UP001519460">
    <property type="component" value="Unassembled WGS sequence"/>
</dbReference>
<organism evidence="2 3">
    <name type="scientific">Batillaria attramentaria</name>
    <dbReference type="NCBI Taxonomy" id="370345"/>
    <lineage>
        <taxon>Eukaryota</taxon>
        <taxon>Metazoa</taxon>
        <taxon>Spiralia</taxon>
        <taxon>Lophotrochozoa</taxon>
        <taxon>Mollusca</taxon>
        <taxon>Gastropoda</taxon>
        <taxon>Caenogastropoda</taxon>
        <taxon>Sorbeoconcha</taxon>
        <taxon>Cerithioidea</taxon>
        <taxon>Batillariidae</taxon>
        <taxon>Batillaria</taxon>
    </lineage>
</organism>
<evidence type="ECO:0000313" key="2">
    <source>
        <dbReference type="EMBL" id="KAK7492951.1"/>
    </source>
</evidence>
<feature type="compositionally biased region" description="Basic and acidic residues" evidence="1">
    <location>
        <begin position="1"/>
        <end position="34"/>
    </location>
</feature>
<protein>
    <recommendedName>
        <fullName evidence="4">Extracellular membrane protein CFEM domain-containing protein</fullName>
    </recommendedName>
</protein>
<keyword evidence="3" id="KW-1185">Reference proteome</keyword>
<dbReference type="AlphaFoldDB" id="A0ABD0L129"/>
<evidence type="ECO:0000256" key="1">
    <source>
        <dbReference type="SAM" id="MobiDB-lite"/>
    </source>
</evidence>
<sequence>MKTDEPDTADSQKRESRRDVINAKPKTHDVRSPRLAEQADNQALQREVHWQHAYTLNGCETACRKMSASLKTATCVCVKGHFKPSPAKHAAVRVTVEHCSEISIVQLCGLYARRRSGDVEADCGRTEEADGPGTR</sequence>
<comment type="caution">
    <text evidence="2">The sequence shown here is derived from an EMBL/GenBank/DDBJ whole genome shotgun (WGS) entry which is preliminary data.</text>
</comment>
<gene>
    <name evidence="2" type="ORF">BaRGS_00015898</name>
</gene>
<proteinExistence type="predicted"/>
<dbReference type="EMBL" id="JACVVK020000098">
    <property type="protein sequence ID" value="KAK7492951.1"/>
    <property type="molecule type" value="Genomic_DNA"/>
</dbReference>
<evidence type="ECO:0008006" key="4">
    <source>
        <dbReference type="Google" id="ProtNLM"/>
    </source>
</evidence>
<evidence type="ECO:0000313" key="3">
    <source>
        <dbReference type="Proteomes" id="UP001519460"/>
    </source>
</evidence>
<name>A0ABD0L129_9CAEN</name>
<reference evidence="2 3" key="1">
    <citation type="journal article" date="2023" name="Sci. Data">
        <title>Genome assembly of the Korean intertidal mud-creeper Batillaria attramentaria.</title>
        <authorList>
            <person name="Patra A.K."/>
            <person name="Ho P.T."/>
            <person name="Jun S."/>
            <person name="Lee S.J."/>
            <person name="Kim Y."/>
            <person name="Won Y.J."/>
        </authorList>
    </citation>
    <scope>NUCLEOTIDE SEQUENCE [LARGE SCALE GENOMIC DNA]</scope>
    <source>
        <strain evidence="2">Wonlab-2016</strain>
    </source>
</reference>